<protein>
    <submittedName>
        <fullName evidence="2">Uncharacterized protein</fullName>
    </submittedName>
</protein>
<dbReference type="AlphaFoldDB" id="A0A2N5U6D3"/>
<comment type="caution">
    <text evidence="2">The sequence shown here is derived from an EMBL/GenBank/DDBJ whole genome shotgun (WGS) entry which is preliminary data.</text>
</comment>
<feature type="region of interest" description="Disordered" evidence="1">
    <location>
        <begin position="176"/>
        <end position="254"/>
    </location>
</feature>
<organism evidence="2 3">
    <name type="scientific">Puccinia coronata f. sp. avenae</name>
    <dbReference type="NCBI Taxonomy" id="200324"/>
    <lineage>
        <taxon>Eukaryota</taxon>
        <taxon>Fungi</taxon>
        <taxon>Dikarya</taxon>
        <taxon>Basidiomycota</taxon>
        <taxon>Pucciniomycotina</taxon>
        <taxon>Pucciniomycetes</taxon>
        <taxon>Pucciniales</taxon>
        <taxon>Pucciniaceae</taxon>
        <taxon>Puccinia</taxon>
    </lineage>
</organism>
<proteinExistence type="predicted"/>
<dbReference type="Proteomes" id="UP000235388">
    <property type="component" value="Unassembled WGS sequence"/>
</dbReference>
<gene>
    <name evidence="2" type="ORF">PCANC_26204</name>
</gene>
<keyword evidence="3" id="KW-1185">Reference proteome</keyword>
<dbReference type="OrthoDB" id="2506484at2759"/>
<evidence type="ECO:0000313" key="2">
    <source>
        <dbReference type="EMBL" id="PLW33289.1"/>
    </source>
</evidence>
<feature type="compositionally biased region" description="Basic and acidic residues" evidence="1">
    <location>
        <begin position="216"/>
        <end position="229"/>
    </location>
</feature>
<sequence length="254" mass="27650">MIYYVSGKLIALNDGTMPTLTYIQDSVTAVSTTAAQPLNFANKCNIHSLGIVASREEVVSEGSNAATYLNVTITHNDWDAQEQCYRRFSVQYIVPGSKLQVKTFSLFAVGRKVHVVGQLVDFDMEANVAVVVVAHVSVTTAIKPTALARSLLEVPLLLLEKLEGYYGPSPADGKTVAATSSAGPFSRAKKAQMTTPLKGKGKAAASIPHESDEIDTESKPEQFDEERKEKVKPKPQGRPRKDVLKDAAKRMKRT</sequence>
<reference evidence="2 3" key="1">
    <citation type="submission" date="2017-11" db="EMBL/GenBank/DDBJ databases">
        <title>De novo assembly and phasing of dikaryotic genomes from two isolates of Puccinia coronata f. sp. avenae, the causal agent of oat crown rust.</title>
        <authorList>
            <person name="Miller M.E."/>
            <person name="Zhang Y."/>
            <person name="Omidvar V."/>
            <person name="Sperschneider J."/>
            <person name="Schwessinger B."/>
            <person name="Raley C."/>
            <person name="Palmer J.M."/>
            <person name="Garnica D."/>
            <person name="Upadhyaya N."/>
            <person name="Rathjen J."/>
            <person name="Taylor J.M."/>
            <person name="Park R.F."/>
            <person name="Dodds P.N."/>
            <person name="Hirsch C.D."/>
            <person name="Kianian S.F."/>
            <person name="Figueroa M."/>
        </authorList>
    </citation>
    <scope>NUCLEOTIDE SEQUENCE [LARGE SCALE GENOMIC DNA]</scope>
    <source>
        <strain evidence="2">12NC29</strain>
    </source>
</reference>
<accession>A0A2N5U6D3</accession>
<evidence type="ECO:0000256" key="1">
    <source>
        <dbReference type="SAM" id="MobiDB-lite"/>
    </source>
</evidence>
<dbReference type="EMBL" id="PGCJ01000303">
    <property type="protein sequence ID" value="PLW33289.1"/>
    <property type="molecule type" value="Genomic_DNA"/>
</dbReference>
<name>A0A2N5U6D3_9BASI</name>
<feature type="compositionally biased region" description="Basic and acidic residues" evidence="1">
    <location>
        <begin position="239"/>
        <end position="254"/>
    </location>
</feature>
<evidence type="ECO:0000313" key="3">
    <source>
        <dbReference type="Proteomes" id="UP000235388"/>
    </source>
</evidence>